<evidence type="ECO:0000313" key="3">
    <source>
        <dbReference type="Proteomes" id="UP000236732"/>
    </source>
</evidence>
<dbReference type="AlphaFoldDB" id="A0A1H6B0C8"/>
<dbReference type="InterPro" id="IPR024203">
    <property type="entry name" value="Deoxy-glucuronate_isom_IolB"/>
</dbReference>
<evidence type="ECO:0000313" key="2">
    <source>
        <dbReference type="EMBL" id="SEG54074.1"/>
    </source>
</evidence>
<protein>
    <submittedName>
        <fullName evidence="2">5-deoxy-glucuronate isomerase</fullName>
    </submittedName>
</protein>
<reference evidence="2 3" key="1">
    <citation type="submission" date="2016-10" db="EMBL/GenBank/DDBJ databases">
        <authorList>
            <person name="de Groot N.N."/>
        </authorList>
    </citation>
    <scope>NUCLEOTIDE SEQUENCE [LARGE SCALE GENOMIC DNA]</scope>
    <source>
        <strain evidence="2 3">CGMCC 4.7037</strain>
    </source>
</reference>
<keyword evidence="1 2" id="KW-0413">Isomerase</keyword>
<dbReference type="Proteomes" id="UP000236732">
    <property type="component" value="Unassembled WGS sequence"/>
</dbReference>
<organism evidence="2 3">
    <name type="scientific">Nonomuraea solani</name>
    <dbReference type="NCBI Taxonomy" id="1144553"/>
    <lineage>
        <taxon>Bacteria</taxon>
        <taxon>Bacillati</taxon>
        <taxon>Actinomycetota</taxon>
        <taxon>Actinomycetes</taxon>
        <taxon>Streptosporangiales</taxon>
        <taxon>Streptosporangiaceae</taxon>
        <taxon>Nonomuraea</taxon>
    </lineage>
</organism>
<dbReference type="SUPFAM" id="SSF51182">
    <property type="entry name" value="RmlC-like cupins"/>
    <property type="match status" value="1"/>
</dbReference>
<name>A0A1H6B0C8_9ACTN</name>
<dbReference type="OrthoDB" id="9799936at2"/>
<dbReference type="InterPro" id="IPR021120">
    <property type="entry name" value="KduI/IolB_isomerase"/>
</dbReference>
<dbReference type="NCBIfam" id="TIGR04378">
    <property type="entry name" value="myo_inos_iolB"/>
    <property type="match status" value="1"/>
</dbReference>
<dbReference type="InterPro" id="IPR014710">
    <property type="entry name" value="RmlC-like_jellyroll"/>
</dbReference>
<dbReference type="PANTHER" id="PTHR39193">
    <property type="entry name" value="5-DEOXY-GLUCURONATE ISOMERASE"/>
    <property type="match status" value="1"/>
</dbReference>
<accession>A0A1H6B0C8</accession>
<dbReference type="GO" id="GO:0019310">
    <property type="term" value="P:inositol catabolic process"/>
    <property type="evidence" value="ECO:0007669"/>
    <property type="project" value="InterPro"/>
</dbReference>
<dbReference type="InterPro" id="IPR011051">
    <property type="entry name" value="RmlC_Cupin_sf"/>
</dbReference>
<sequence>MTHLPYGETAAGPWSVEITPSLAGWTYSGLRVADLTDAPLRFETGEEEMLVLPLAGSCTVTIPGDTFVLTGRSSVFDGPSDFAYLPIFTEVTLQGAGRIALPSARATRALPARYVAAAEVAVEIRGAGQASRQVNNFCSPDAFECDKLVAVEVLTPGGNWSSYPPHKHDTAGPDEAVLEEIYYFEVADQGLGYQRVYSSERGRIDTLAEVSSGDVVLVPYGYHGPSMAAPGYDLYYLNVLAGPAEQRSMAFCDDPRHAWIRSSWDGLPLDPRLPFGRTS</sequence>
<proteinExistence type="predicted"/>
<dbReference type="Gene3D" id="2.60.120.10">
    <property type="entry name" value="Jelly Rolls"/>
    <property type="match status" value="2"/>
</dbReference>
<evidence type="ECO:0000256" key="1">
    <source>
        <dbReference type="ARBA" id="ARBA00023235"/>
    </source>
</evidence>
<dbReference type="GO" id="GO:0008880">
    <property type="term" value="F:glucuronate isomerase activity"/>
    <property type="evidence" value="ECO:0007669"/>
    <property type="project" value="InterPro"/>
</dbReference>
<dbReference type="PIRSF" id="PIRSF036628">
    <property type="entry name" value="IolB"/>
    <property type="match status" value="1"/>
</dbReference>
<dbReference type="EMBL" id="FNVT01000003">
    <property type="protein sequence ID" value="SEG54074.1"/>
    <property type="molecule type" value="Genomic_DNA"/>
</dbReference>
<keyword evidence="3" id="KW-1185">Reference proteome</keyword>
<dbReference type="Pfam" id="PF04962">
    <property type="entry name" value="KduI"/>
    <property type="match status" value="1"/>
</dbReference>
<dbReference type="RefSeq" id="WP_103955797.1">
    <property type="nucleotide sequence ID" value="NZ_FNVT01000003.1"/>
</dbReference>
<gene>
    <name evidence="2" type="ORF">SAMN05444920_10357</name>
</gene>
<dbReference type="PANTHER" id="PTHR39193:SF1">
    <property type="entry name" value="5-DEOXY-GLUCURONATE ISOMERASE"/>
    <property type="match status" value="1"/>
</dbReference>